<dbReference type="InterPro" id="IPR016160">
    <property type="entry name" value="Ald_DH_CS_CYS"/>
</dbReference>
<dbReference type="RefSeq" id="WP_038466291.1">
    <property type="nucleotide sequence ID" value="NZ_CP008941.1"/>
</dbReference>
<evidence type="ECO:0000313" key="6">
    <source>
        <dbReference type="Proteomes" id="UP000028926"/>
    </source>
</evidence>
<evidence type="ECO:0000256" key="2">
    <source>
        <dbReference type="ARBA" id="ARBA00023002"/>
    </source>
</evidence>
<dbReference type="STRING" id="91604.ID47_10985"/>
<dbReference type="CDD" id="cd07085">
    <property type="entry name" value="ALDH_F6_MMSDH"/>
    <property type="match status" value="1"/>
</dbReference>
<reference evidence="5 6" key="1">
    <citation type="submission" date="2014-07" db="EMBL/GenBank/DDBJ databases">
        <title>Comparative genomic insights into amoeba endosymbionts belonging to the families of Holosporaceae and Candidatus Midichloriaceae within Rickettsiales.</title>
        <authorList>
            <person name="Wang Z."/>
            <person name="Wu M."/>
        </authorList>
    </citation>
    <scope>NUCLEOTIDE SEQUENCE [LARGE SCALE GENOMIC DNA]</scope>
    <source>
        <strain evidence="5">PRA3</strain>
    </source>
</reference>
<dbReference type="GO" id="GO:0006210">
    <property type="term" value="P:thymine catabolic process"/>
    <property type="evidence" value="ECO:0007669"/>
    <property type="project" value="TreeGrafter"/>
</dbReference>
<dbReference type="Proteomes" id="UP000028926">
    <property type="component" value="Chromosome"/>
</dbReference>
<dbReference type="InterPro" id="IPR016162">
    <property type="entry name" value="Ald_DH_N"/>
</dbReference>
<dbReference type="InterPro" id="IPR016163">
    <property type="entry name" value="Ald_DH_C"/>
</dbReference>
<dbReference type="AlphaFoldDB" id="A0A077AX32"/>
<dbReference type="SUPFAM" id="SSF53720">
    <property type="entry name" value="ALDH-like"/>
    <property type="match status" value="1"/>
</dbReference>
<dbReference type="InterPro" id="IPR010061">
    <property type="entry name" value="MeMal-semiAld_DH"/>
</dbReference>
<keyword evidence="6" id="KW-1185">Reference proteome</keyword>
<feature type="domain" description="Aldehyde dehydrogenase" evidence="4">
    <location>
        <begin position="17"/>
        <end position="476"/>
    </location>
</feature>
<dbReference type="GO" id="GO:0006574">
    <property type="term" value="P:L-valine catabolic process"/>
    <property type="evidence" value="ECO:0007669"/>
    <property type="project" value="TreeGrafter"/>
</dbReference>
<dbReference type="InterPro" id="IPR016161">
    <property type="entry name" value="Ald_DH/histidinol_DH"/>
</dbReference>
<dbReference type="FunFam" id="3.40.605.10:FF:000003">
    <property type="entry name" value="Methylmalonate-semialdehyde dehydrogenase [acylating]"/>
    <property type="match status" value="1"/>
</dbReference>
<dbReference type="Pfam" id="PF00171">
    <property type="entry name" value="Aldedh"/>
    <property type="match status" value="1"/>
</dbReference>
<dbReference type="PANTHER" id="PTHR43866">
    <property type="entry name" value="MALONATE-SEMIALDEHYDE DEHYDROGENASE"/>
    <property type="match status" value="1"/>
</dbReference>
<dbReference type="NCBIfam" id="TIGR01722">
    <property type="entry name" value="MMSDH"/>
    <property type="match status" value="1"/>
</dbReference>
<name>A0A077AX32_9PROT</name>
<dbReference type="InterPro" id="IPR015590">
    <property type="entry name" value="Aldehyde_DH_dom"/>
</dbReference>
<dbReference type="PROSITE" id="PS00070">
    <property type="entry name" value="ALDEHYDE_DEHYDR_CYS"/>
    <property type="match status" value="1"/>
</dbReference>
<evidence type="ECO:0000259" key="4">
    <source>
        <dbReference type="Pfam" id="PF00171"/>
    </source>
</evidence>
<dbReference type="eggNOG" id="COG1012">
    <property type="taxonomic scope" value="Bacteria"/>
</dbReference>
<sequence length="496" mass="52864">MRTYHHIINGQDVKGVSQQTLAVINPSTEKTLGYMGLADQADVDAAVAAAKAAFPRWADTLAAARAKILFRWRQLIDDHMDDLAHAISEEHGKSKTEAMGSISRGVDVLEFACGIPSALKGEFSVNVGRQVDSYSLRQPLGVVGAITPFNFPAMIPLWISSVAIACGNTVVLKPSERNPSTALLLAKLALKAGLPSGVLNVLNGAKEAVNGLLTHPDVKAISFVGQTSTAQYVQQTAVAHGKRVQAFGGAKNHALVMPDADMDSTVDAILGAAYGSAGERCMAVSVVVAVGDQTADTLIAQLSPKITALKIGAPTEAAAEMGPLITKDHLIKVKAYIDQGIKEGADLVIDGRLQTVPSDGYFLAGCLFDKVSPEMSIYQNEIFGPVLCVIRVSSYEEGLTLINNHPYANGTAIFTRDGNSARDFCQRIEVGMVGVNVPIPVPAGFHSFGGWKNSIFADHGMHGMEGVRFFTQLKTITSRWPSGIRQRVEFSLPIVE</sequence>
<dbReference type="EC" id="1.2.1.27" evidence="1"/>
<dbReference type="EMBL" id="CP008941">
    <property type="protein sequence ID" value="AIK97141.1"/>
    <property type="molecule type" value="Genomic_DNA"/>
</dbReference>
<evidence type="ECO:0000256" key="1">
    <source>
        <dbReference type="ARBA" id="ARBA00013048"/>
    </source>
</evidence>
<protein>
    <recommendedName>
        <fullName evidence="1">methylmalonate-semialdehyde dehydrogenase (CoA acylating)</fullName>
        <ecNumber evidence="1">1.2.1.27</ecNumber>
    </recommendedName>
</protein>
<organism evidence="5 6">
    <name type="scientific">Candidatus Odyssella acanthamoebae</name>
    <dbReference type="NCBI Taxonomy" id="91604"/>
    <lineage>
        <taxon>Bacteria</taxon>
        <taxon>Pseudomonadati</taxon>
        <taxon>Pseudomonadota</taxon>
        <taxon>Alphaproteobacteria</taxon>
        <taxon>Holosporales</taxon>
        <taxon>Candidatus Paracaedibacteraceae</taxon>
        <taxon>Candidatus Odyssella</taxon>
    </lineage>
</organism>
<dbReference type="HOGENOM" id="CLU_005391_1_10_5"/>
<keyword evidence="2" id="KW-0560">Oxidoreductase</keyword>
<dbReference type="GO" id="GO:0004491">
    <property type="term" value="F:methylmalonate-semialdehyde dehydrogenase (acylating, NAD) activity"/>
    <property type="evidence" value="ECO:0007669"/>
    <property type="project" value="UniProtKB-EC"/>
</dbReference>
<dbReference type="Gene3D" id="3.40.605.10">
    <property type="entry name" value="Aldehyde Dehydrogenase, Chain A, domain 1"/>
    <property type="match status" value="1"/>
</dbReference>
<dbReference type="KEGG" id="paca:ID47_10985"/>
<evidence type="ECO:0000313" key="5">
    <source>
        <dbReference type="EMBL" id="AIK97141.1"/>
    </source>
</evidence>
<dbReference type="FunFam" id="3.40.309.10:FF:000002">
    <property type="entry name" value="Methylmalonate-semialdehyde dehydrogenase (Acylating)"/>
    <property type="match status" value="1"/>
</dbReference>
<dbReference type="PANTHER" id="PTHR43866:SF4">
    <property type="entry name" value="MALONATE-SEMIALDEHYDE DEHYDROGENASE"/>
    <property type="match status" value="1"/>
</dbReference>
<accession>A0A077AX32</accession>
<gene>
    <name evidence="5" type="ORF">ID47_10985</name>
</gene>
<evidence type="ECO:0000256" key="3">
    <source>
        <dbReference type="ARBA" id="ARBA00023027"/>
    </source>
</evidence>
<dbReference type="Gene3D" id="3.40.309.10">
    <property type="entry name" value="Aldehyde Dehydrogenase, Chain A, domain 2"/>
    <property type="match status" value="1"/>
</dbReference>
<dbReference type="OrthoDB" id="9772584at2"/>
<proteinExistence type="predicted"/>
<keyword evidence="3" id="KW-0520">NAD</keyword>